<dbReference type="AlphaFoldDB" id="A0AAV4UCP7"/>
<sequence length="71" mass="8063">MRDQYASTHPCARMHSRRPDNSAGLMQAGRSPDRTLSPESAAHPTEFYYSFLETSVILLAAKSKFLDFDRK</sequence>
<keyword evidence="3" id="KW-1185">Reference proteome</keyword>
<dbReference type="Proteomes" id="UP001054837">
    <property type="component" value="Unassembled WGS sequence"/>
</dbReference>
<reference evidence="2 3" key="1">
    <citation type="submission" date="2021-06" db="EMBL/GenBank/DDBJ databases">
        <title>Caerostris darwini draft genome.</title>
        <authorList>
            <person name="Kono N."/>
            <person name="Arakawa K."/>
        </authorList>
    </citation>
    <scope>NUCLEOTIDE SEQUENCE [LARGE SCALE GENOMIC DNA]</scope>
</reference>
<dbReference type="EMBL" id="BPLQ01011087">
    <property type="protein sequence ID" value="GIY55501.1"/>
    <property type="molecule type" value="Genomic_DNA"/>
</dbReference>
<accession>A0AAV4UCP7</accession>
<evidence type="ECO:0000313" key="3">
    <source>
        <dbReference type="Proteomes" id="UP001054837"/>
    </source>
</evidence>
<feature type="region of interest" description="Disordered" evidence="1">
    <location>
        <begin position="1"/>
        <end position="39"/>
    </location>
</feature>
<name>A0AAV4UCP7_9ARAC</name>
<evidence type="ECO:0000313" key="2">
    <source>
        <dbReference type="EMBL" id="GIY55501.1"/>
    </source>
</evidence>
<gene>
    <name evidence="2" type="ORF">CDAR_538281</name>
</gene>
<protein>
    <submittedName>
        <fullName evidence="2">Uncharacterized protein</fullName>
    </submittedName>
</protein>
<evidence type="ECO:0000256" key="1">
    <source>
        <dbReference type="SAM" id="MobiDB-lite"/>
    </source>
</evidence>
<comment type="caution">
    <text evidence="2">The sequence shown here is derived from an EMBL/GenBank/DDBJ whole genome shotgun (WGS) entry which is preliminary data.</text>
</comment>
<organism evidence="2 3">
    <name type="scientific">Caerostris darwini</name>
    <dbReference type="NCBI Taxonomy" id="1538125"/>
    <lineage>
        <taxon>Eukaryota</taxon>
        <taxon>Metazoa</taxon>
        <taxon>Ecdysozoa</taxon>
        <taxon>Arthropoda</taxon>
        <taxon>Chelicerata</taxon>
        <taxon>Arachnida</taxon>
        <taxon>Araneae</taxon>
        <taxon>Araneomorphae</taxon>
        <taxon>Entelegynae</taxon>
        <taxon>Araneoidea</taxon>
        <taxon>Araneidae</taxon>
        <taxon>Caerostris</taxon>
    </lineage>
</organism>
<proteinExistence type="predicted"/>